<evidence type="ECO:0000256" key="2">
    <source>
        <dbReference type="PROSITE-ProRule" id="PRU00703"/>
    </source>
</evidence>
<dbReference type="InterPro" id="IPR000644">
    <property type="entry name" value="CBS_dom"/>
</dbReference>
<accession>A0A523WCC6</accession>
<comment type="caution">
    <text evidence="4">The sequence shown here is derived from an EMBL/GenBank/DDBJ whole genome shotgun (WGS) entry which is preliminary data.</text>
</comment>
<evidence type="ECO:0000256" key="1">
    <source>
        <dbReference type="ARBA" id="ARBA00023122"/>
    </source>
</evidence>
<gene>
    <name evidence="4" type="ORF">E3J48_00840</name>
</gene>
<evidence type="ECO:0000313" key="5">
    <source>
        <dbReference type="Proteomes" id="UP000319130"/>
    </source>
</evidence>
<dbReference type="Gene3D" id="3.10.580.10">
    <property type="entry name" value="CBS-domain"/>
    <property type="match status" value="2"/>
</dbReference>
<dbReference type="PROSITE" id="PS51371">
    <property type="entry name" value="CBS"/>
    <property type="match status" value="2"/>
</dbReference>
<organism evidence="4 5">
    <name type="scientific">Aerophobetes bacterium</name>
    <dbReference type="NCBI Taxonomy" id="2030807"/>
    <lineage>
        <taxon>Bacteria</taxon>
        <taxon>Candidatus Aerophobota</taxon>
    </lineage>
</organism>
<name>A0A523WCC6_UNCAE</name>
<dbReference type="AlphaFoldDB" id="A0A523WCC6"/>
<proteinExistence type="predicted"/>
<dbReference type="InterPro" id="IPR046342">
    <property type="entry name" value="CBS_dom_sf"/>
</dbReference>
<keyword evidence="1 2" id="KW-0129">CBS domain</keyword>
<evidence type="ECO:0000313" key="4">
    <source>
        <dbReference type="EMBL" id="TET64631.1"/>
    </source>
</evidence>
<sequence>MVERAMPVAEVMTRKVITAKRSTTLRELMEIFHRFTFHTLPVVDKENKVIGLVALEDVLKIFQPHPSNILDMLDRIPFLDEYDNRSLWDIDIPPEMGILCVVEDLMNMNVVTINDEASTVEARSLMKLHRLKRIPVVDKENCLLGIISLFDIIMAVFKQKGIL</sequence>
<feature type="domain" description="CBS" evidence="3">
    <location>
        <begin position="12"/>
        <end position="72"/>
    </location>
</feature>
<feature type="domain" description="CBS" evidence="3">
    <location>
        <begin position="106"/>
        <end position="162"/>
    </location>
</feature>
<dbReference type="SUPFAM" id="SSF54631">
    <property type="entry name" value="CBS-domain pair"/>
    <property type="match status" value="1"/>
</dbReference>
<dbReference type="InterPro" id="IPR051257">
    <property type="entry name" value="Diverse_CBS-Domain"/>
</dbReference>
<dbReference type="PANTHER" id="PTHR43080">
    <property type="entry name" value="CBS DOMAIN-CONTAINING PROTEIN CBSX3, MITOCHONDRIAL"/>
    <property type="match status" value="1"/>
</dbReference>
<dbReference type="EMBL" id="SOIZ01000043">
    <property type="protein sequence ID" value="TET64631.1"/>
    <property type="molecule type" value="Genomic_DNA"/>
</dbReference>
<reference evidence="4 5" key="1">
    <citation type="submission" date="2019-03" db="EMBL/GenBank/DDBJ databases">
        <title>Metabolic potential of uncultured bacteria and archaea associated with petroleum seepage in deep-sea sediments.</title>
        <authorList>
            <person name="Dong X."/>
            <person name="Hubert C."/>
        </authorList>
    </citation>
    <scope>NUCLEOTIDE SEQUENCE [LARGE SCALE GENOMIC DNA]</scope>
    <source>
        <strain evidence="4">E29_bin52</strain>
    </source>
</reference>
<protein>
    <submittedName>
        <fullName evidence="4">CBS domain-containing protein</fullName>
    </submittedName>
</protein>
<dbReference type="PANTHER" id="PTHR43080:SF2">
    <property type="entry name" value="CBS DOMAIN-CONTAINING PROTEIN"/>
    <property type="match status" value="1"/>
</dbReference>
<dbReference type="Pfam" id="PF00571">
    <property type="entry name" value="CBS"/>
    <property type="match status" value="2"/>
</dbReference>
<dbReference type="SMART" id="SM00116">
    <property type="entry name" value="CBS"/>
    <property type="match status" value="2"/>
</dbReference>
<dbReference type="Proteomes" id="UP000319130">
    <property type="component" value="Unassembled WGS sequence"/>
</dbReference>
<evidence type="ECO:0000259" key="3">
    <source>
        <dbReference type="PROSITE" id="PS51371"/>
    </source>
</evidence>